<dbReference type="EMBL" id="DUZY01000004">
    <property type="protein sequence ID" value="DAD34463.1"/>
    <property type="molecule type" value="Genomic_DNA"/>
</dbReference>
<protein>
    <submittedName>
        <fullName evidence="2">Uncharacterized protein</fullName>
    </submittedName>
</protein>
<accession>A0A822YQQ2</accession>
<name>A0A822YQQ2_NELNU</name>
<evidence type="ECO:0000313" key="3">
    <source>
        <dbReference type="Proteomes" id="UP000607653"/>
    </source>
</evidence>
<feature type="transmembrane region" description="Helical" evidence="1">
    <location>
        <begin position="21"/>
        <end position="49"/>
    </location>
</feature>
<proteinExistence type="predicted"/>
<reference evidence="2 3" key="1">
    <citation type="journal article" date="2020" name="Mol. Biol. Evol.">
        <title>Distinct Expression and Methylation Patterns for Genes with Different Fates following a Single Whole-Genome Duplication in Flowering Plants.</title>
        <authorList>
            <person name="Shi T."/>
            <person name="Rahmani R.S."/>
            <person name="Gugger P.F."/>
            <person name="Wang M."/>
            <person name="Li H."/>
            <person name="Zhang Y."/>
            <person name="Li Z."/>
            <person name="Wang Q."/>
            <person name="Van de Peer Y."/>
            <person name="Marchal K."/>
            <person name="Chen J."/>
        </authorList>
    </citation>
    <scope>NUCLEOTIDE SEQUENCE [LARGE SCALE GENOMIC DNA]</scope>
    <source>
        <tissue evidence="2">Leaf</tissue>
    </source>
</reference>
<keyword evidence="1" id="KW-1133">Transmembrane helix</keyword>
<dbReference type="AlphaFoldDB" id="A0A822YQQ2"/>
<evidence type="ECO:0000256" key="1">
    <source>
        <dbReference type="SAM" id="Phobius"/>
    </source>
</evidence>
<keyword evidence="1" id="KW-0812">Transmembrane</keyword>
<dbReference type="Proteomes" id="UP000607653">
    <property type="component" value="Unassembled WGS sequence"/>
</dbReference>
<gene>
    <name evidence="2" type="ORF">HUJ06_005103</name>
</gene>
<keyword evidence="3" id="KW-1185">Reference proteome</keyword>
<sequence>MDGIRYYRWSHSHQKKKKKKANSFSFFWLEFFLCNIGGLGLFPFSFVLLHHSSTIPENNWG</sequence>
<comment type="caution">
    <text evidence="2">The sequence shown here is derived from an EMBL/GenBank/DDBJ whole genome shotgun (WGS) entry which is preliminary data.</text>
</comment>
<organism evidence="2 3">
    <name type="scientific">Nelumbo nucifera</name>
    <name type="common">Sacred lotus</name>
    <dbReference type="NCBI Taxonomy" id="4432"/>
    <lineage>
        <taxon>Eukaryota</taxon>
        <taxon>Viridiplantae</taxon>
        <taxon>Streptophyta</taxon>
        <taxon>Embryophyta</taxon>
        <taxon>Tracheophyta</taxon>
        <taxon>Spermatophyta</taxon>
        <taxon>Magnoliopsida</taxon>
        <taxon>Proteales</taxon>
        <taxon>Nelumbonaceae</taxon>
        <taxon>Nelumbo</taxon>
    </lineage>
</organism>
<keyword evidence="1" id="KW-0472">Membrane</keyword>
<evidence type="ECO:0000313" key="2">
    <source>
        <dbReference type="EMBL" id="DAD34463.1"/>
    </source>
</evidence>